<reference evidence="2 3" key="1">
    <citation type="journal article" date="2014" name="Am. J. Bot.">
        <title>Genome assembly and annotation for red clover (Trifolium pratense; Fabaceae).</title>
        <authorList>
            <person name="Istvanek J."/>
            <person name="Jaros M."/>
            <person name="Krenek A."/>
            <person name="Repkova J."/>
        </authorList>
    </citation>
    <scope>NUCLEOTIDE SEQUENCE [LARGE SCALE GENOMIC DNA]</scope>
    <source>
        <strain evidence="3">cv. Tatra</strain>
        <tissue evidence="2">Young leaves</tissue>
    </source>
</reference>
<dbReference type="AlphaFoldDB" id="A0A2K3JXH1"/>
<evidence type="ECO:0000313" key="2">
    <source>
        <dbReference type="EMBL" id="PNX58759.1"/>
    </source>
</evidence>
<feature type="compositionally biased region" description="Polar residues" evidence="1">
    <location>
        <begin position="14"/>
        <end position="27"/>
    </location>
</feature>
<evidence type="ECO:0000256" key="1">
    <source>
        <dbReference type="SAM" id="MobiDB-lite"/>
    </source>
</evidence>
<gene>
    <name evidence="2" type="ORF">L195_g059349</name>
</gene>
<sequence length="46" mass="5076">GIAEKGQKLKPSLSEASASCSETSQWSEGPWREVASLSEQHQRRFA</sequence>
<protein>
    <submittedName>
        <fullName evidence="2">Uncharacterized protein</fullName>
    </submittedName>
</protein>
<comment type="caution">
    <text evidence="2">The sequence shown here is derived from an EMBL/GenBank/DDBJ whole genome shotgun (WGS) entry which is preliminary data.</text>
</comment>
<name>A0A2K3JXH1_TRIPR</name>
<dbReference type="EMBL" id="ASHM01129071">
    <property type="protein sequence ID" value="PNX58759.1"/>
    <property type="molecule type" value="Genomic_DNA"/>
</dbReference>
<accession>A0A2K3JXH1</accession>
<organism evidence="2 3">
    <name type="scientific">Trifolium pratense</name>
    <name type="common">Red clover</name>
    <dbReference type="NCBI Taxonomy" id="57577"/>
    <lineage>
        <taxon>Eukaryota</taxon>
        <taxon>Viridiplantae</taxon>
        <taxon>Streptophyta</taxon>
        <taxon>Embryophyta</taxon>
        <taxon>Tracheophyta</taxon>
        <taxon>Spermatophyta</taxon>
        <taxon>Magnoliopsida</taxon>
        <taxon>eudicotyledons</taxon>
        <taxon>Gunneridae</taxon>
        <taxon>Pentapetalae</taxon>
        <taxon>rosids</taxon>
        <taxon>fabids</taxon>
        <taxon>Fabales</taxon>
        <taxon>Fabaceae</taxon>
        <taxon>Papilionoideae</taxon>
        <taxon>50 kb inversion clade</taxon>
        <taxon>NPAAA clade</taxon>
        <taxon>Hologalegina</taxon>
        <taxon>IRL clade</taxon>
        <taxon>Trifolieae</taxon>
        <taxon>Trifolium</taxon>
    </lineage>
</organism>
<feature type="region of interest" description="Disordered" evidence="1">
    <location>
        <begin position="1"/>
        <end position="32"/>
    </location>
</feature>
<reference evidence="2 3" key="2">
    <citation type="journal article" date="2017" name="Front. Plant Sci.">
        <title>Gene Classification and Mining of Molecular Markers Useful in Red Clover (Trifolium pratense) Breeding.</title>
        <authorList>
            <person name="Istvanek J."/>
            <person name="Dluhosova J."/>
            <person name="Dluhos P."/>
            <person name="Patkova L."/>
            <person name="Nedelnik J."/>
            <person name="Repkova J."/>
        </authorList>
    </citation>
    <scope>NUCLEOTIDE SEQUENCE [LARGE SCALE GENOMIC DNA]</scope>
    <source>
        <strain evidence="3">cv. Tatra</strain>
        <tissue evidence="2">Young leaves</tissue>
    </source>
</reference>
<evidence type="ECO:0000313" key="3">
    <source>
        <dbReference type="Proteomes" id="UP000236291"/>
    </source>
</evidence>
<proteinExistence type="predicted"/>
<dbReference type="Proteomes" id="UP000236291">
    <property type="component" value="Unassembled WGS sequence"/>
</dbReference>
<feature type="non-terminal residue" evidence="2">
    <location>
        <position position="1"/>
    </location>
</feature>